<sequence length="680" mass="73657">MSLPSSPGSIRGAPRDGSQMMLAALQEQLLEILLPALERALGDSAQGRFDHARIVQSVRQALAAGFRELPRSKPASEAIDTADVNLSLLSEDALETQLARDQVVDGMSRANARSLDMLGKRLAHTAGRGDLRESDNPMSPAFIVQALVAALEEADPDPRHRIATLRAAEGPLAGALAQAYQRSEAMLASGELPQVARPAARPPLPPTGRASPGPASAGGTGMPVDGMLFTHLFKLLESRRAPVREEQPLFDPGTVTPTVPRIGSNELLSILALMQHELSDPAAAQAAGPGSLAERLQRELAANARKLGMGGDRLSLGETDEETLGMMARLFDSLLENARFDNRSRRKIDRMLVPFARVAVRDRYMFDTREHPAWRLLNTIAEACSGNNGDGPQERELLDHVDHTIDRLVAEFNEDIAIFETLEQELRAYMGQSRKRLALAEKRAAQARHGRERLESARKAATEELRQRRADRELPPAVGTFLDLHAAHHIAQVILREGHDSPRYAQAMAAVDGLLQAHDRKAQAATGEPPPLPREQLETILASSGYVGESAAAIVDELEDELAPPPAIEAESVPLEADGVEAETQEQGETEAAPRMQVVGGTDTLDFDGDVLERVRNLRVGDWLQLLASSGRMEPAKVSWISPISSRLLLVNRRGVRVLTASTAELAAMVKLGKARFDGA</sequence>
<evidence type="ECO:0000313" key="2">
    <source>
        <dbReference type="EMBL" id="QDQ72862.1"/>
    </source>
</evidence>
<gene>
    <name evidence="2" type="ORF">FNZ56_02710</name>
</gene>
<dbReference type="Proteomes" id="UP000315891">
    <property type="component" value="Chromosome"/>
</dbReference>
<proteinExistence type="predicted"/>
<name>A0A516V2W8_9GAMM</name>
<dbReference type="InterPro" id="IPR012434">
    <property type="entry name" value="DUF1631"/>
</dbReference>
<dbReference type="Pfam" id="PF07793">
    <property type="entry name" value="DUF1631"/>
    <property type="match status" value="1"/>
</dbReference>
<accession>A0A516V2W8</accession>
<evidence type="ECO:0000313" key="3">
    <source>
        <dbReference type="Proteomes" id="UP000315891"/>
    </source>
</evidence>
<reference evidence="2 3" key="1">
    <citation type="submission" date="2019-07" db="EMBL/GenBank/DDBJ databases">
        <title>Lysobacter weifangensis sp. nov., isolated from bensulfuron-methyl contaminated farmland soil.</title>
        <authorList>
            <person name="Zhao H."/>
        </authorList>
    </citation>
    <scope>NUCLEOTIDE SEQUENCE [LARGE SCALE GENOMIC DNA]</scope>
    <source>
        <strain evidence="2 3">CC-Bw-6</strain>
    </source>
</reference>
<protein>
    <submittedName>
        <fullName evidence="2">DUF1631 domain-containing protein</fullName>
    </submittedName>
</protein>
<organism evidence="2 3">
    <name type="scientific">Pseudoluteimonas lycopersici</name>
    <dbReference type="NCBI Taxonomy" id="1324796"/>
    <lineage>
        <taxon>Bacteria</taxon>
        <taxon>Pseudomonadati</taxon>
        <taxon>Pseudomonadota</taxon>
        <taxon>Gammaproteobacteria</taxon>
        <taxon>Lysobacterales</taxon>
        <taxon>Lysobacteraceae</taxon>
        <taxon>Pseudoluteimonas</taxon>
    </lineage>
</organism>
<feature type="region of interest" description="Disordered" evidence="1">
    <location>
        <begin position="196"/>
        <end position="222"/>
    </location>
</feature>
<evidence type="ECO:0000256" key="1">
    <source>
        <dbReference type="SAM" id="MobiDB-lite"/>
    </source>
</evidence>
<dbReference type="EMBL" id="CP041742">
    <property type="protein sequence ID" value="QDQ72862.1"/>
    <property type="molecule type" value="Genomic_DNA"/>
</dbReference>
<dbReference type="OrthoDB" id="6188167at2"/>
<feature type="compositionally biased region" description="Basic and acidic residues" evidence="1">
    <location>
        <begin position="452"/>
        <end position="468"/>
    </location>
</feature>
<keyword evidence="3" id="KW-1185">Reference proteome</keyword>
<dbReference type="AlphaFoldDB" id="A0A516V2W8"/>
<feature type="region of interest" description="Disordered" evidence="1">
    <location>
        <begin position="448"/>
        <end position="468"/>
    </location>
</feature>